<dbReference type="PANTHER" id="PTHR20854:SF4">
    <property type="entry name" value="INOSITOL-1-MONOPHOSPHATASE-RELATED"/>
    <property type="match status" value="1"/>
</dbReference>
<name>A0AAX4NFE8_9ARCH</name>
<protein>
    <recommendedName>
        <fullName evidence="2">fructose-bisphosphatase</fullName>
        <ecNumber evidence="2">3.1.3.11</ecNumber>
    </recommendedName>
</protein>
<feature type="binding site" evidence="4">
    <location>
        <position position="86"/>
    </location>
    <ligand>
        <name>Mg(2+)</name>
        <dbReference type="ChEBI" id="CHEBI:18420"/>
        <label>1</label>
        <note>catalytic</note>
    </ligand>
</feature>
<evidence type="ECO:0000313" key="6">
    <source>
        <dbReference type="Proteomes" id="UP001451606"/>
    </source>
</evidence>
<feature type="binding site" evidence="4">
    <location>
        <position position="206"/>
    </location>
    <ligand>
        <name>Mg(2+)</name>
        <dbReference type="ChEBI" id="CHEBI:18420"/>
        <label>1</label>
        <note>catalytic</note>
    </ligand>
</feature>
<keyword evidence="6" id="KW-1185">Reference proteome</keyword>
<dbReference type="AlphaFoldDB" id="A0AAX4NFE8"/>
<feature type="binding site" evidence="4">
    <location>
        <position position="87"/>
    </location>
    <ligand>
        <name>Mg(2+)</name>
        <dbReference type="ChEBI" id="CHEBI:18420"/>
        <label>1</label>
        <note>catalytic</note>
    </ligand>
</feature>
<evidence type="ECO:0000256" key="2">
    <source>
        <dbReference type="ARBA" id="ARBA00013093"/>
    </source>
</evidence>
<evidence type="ECO:0000256" key="3">
    <source>
        <dbReference type="ARBA" id="ARBA00038103"/>
    </source>
</evidence>
<dbReference type="PANTHER" id="PTHR20854">
    <property type="entry name" value="INOSITOL MONOPHOSPHATASE"/>
    <property type="match status" value="1"/>
</dbReference>
<accession>A0AAX4NFE8</accession>
<feature type="binding site" evidence="4">
    <location>
        <position position="84"/>
    </location>
    <ligand>
        <name>Mg(2+)</name>
        <dbReference type="ChEBI" id="CHEBI:18420"/>
        <label>1</label>
        <note>catalytic</note>
    </ligand>
</feature>
<dbReference type="GO" id="GO:0042132">
    <property type="term" value="F:fructose 1,6-bisphosphate 1-phosphatase activity"/>
    <property type="evidence" value="ECO:0007669"/>
    <property type="project" value="UniProtKB-EC"/>
</dbReference>
<evidence type="ECO:0000256" key="1">
    <source>
        <dbReference type="ARBA" id="ARBA00001273"/>
    </source>
</evidence>
<dbReference type="EMBL" id="CP133772">
    <property type="protein sequence ID" value="WYX99677.1"/>
    <property type="molecule type" value="Genomic_DNA"/>
</dbReference>
<dbReference type="RefSeq" id="WP_393971642.1">
    <property type="nucleotide sequence ID" value="NZ_CP133772.1"/>
</dbReference>
<dbReference type="GO" id="GO:0006020">
    <property type="term" value="P:inositol metabolic process"/>
    <property type="evidence" value="ECO:0007669"/>
    <property type="project" value="TreeGrafter"/>
</dbReference>
<dbReference type="Gene3D" id="3.40.190.80">
    <property type="match status" value="1"/>
</dbReference>
<dbReference type="PRINTS" id="PR00377">
    <property type="entry name" value="IMPHPHTASES"/>
</dbReference>
<comment type="cofactor">
    <cofactor evidence="4">
        <name>Mg(2+)</name>
        <dbReference type="ChEBI" id="CHEBI:18420"/>
    </cofactor>
</comment>
<dbReference type="SUPFAM" id="SSF56655">
    <property type="entry name" value="Carbohydrate phosphatase"/>
    <property type="match status" value="1"/>
</dbReference>
<dbReference type="GO" id="GO:0046872">
    <property type="term" value="F:metal ion binding"/>
    <property type="evidence" value="ECO:0007669"/>
    <property type="project" value="UniProtKB-KW"/>
</dbReference>
<gene>
    <name evidence="5" type="ORF">OXIME_000213</name>
</gene>
<dbReference type="Gene3D" id="3.30.540.10">
    <property type="entry name" value="Fructose-1,6-Bisphosphatase, subunit A, domain 1"/>
    <property type="match status" value="1"/>
</dbReference>
<dbReference type="Proteomes" id="UP001451606">
    <property type="component" value="Chromosome"/>
</dbReference>
<dbReference type="GeneID" id="95966937"/>
<keyword evidence="4" id="KW-0479">Metal-binding</keyword>
<dbReference type="EC" id="3.1.3.11" evidence="2"/>
<keyword evidence="4" id="KW-0460">Magnesium</keyword>
<feature type="binding site" evidence="4">
    <location>
        <position position="68"/>
    </location>
    <ligand>
        <name>Mg(2+)</name>
        <dbReference type="ChEBI" id="CHEBI:18420"/>
        <label>1</label>
        <note>catalytic</note>
    </ligand>
</feature>
<comment type="similarity">
    <text evidence="3">Belongs to the inositol monophosphatase superfamily. FBPase class 4 family.</text>
</comment>
<proteinExistence type="inferred from homology"/>
<dbReference type="Pfam" id="PF00459">
    <property type="entry name" value="Inositol_P"/>
    <property type="match status" value="1"/>
</dbReference>
<comment type="catalytic activity">
    <reaction evidence="1">
        <text>beta-D-fructose 1,6-bisphosphate + H2O = beta-D-fructose 6-phosphate + phosphate</text>
        <dbReference type="Rhea" id="RHEA:11064"/>
        <dbReference type="ChEBI" id="CHEBI:15377"/>
        <dbReference type="ChEBI" id="CHEBI:32966"/>
        <dbReference type="ChEBI" id="CHEBI:43474"/>
        <dbReference type="ChEBI" id="CHEBI:57634"/>
        <dbReference type="EC" id="3.1.3.11"/>
    </reaction>
</comment>
<reference evidence="5 6" key="1">
    <citation type="submission" date="2023-09" db="EMBL/GenBank/DDBJ databases">
        <authorList>
            <person name="Golyshina O.V."/>
            <person name="Lunev E.A."/>
            <person name="Bargiela R."/>
            <person name="Gaines M.C."/>
            <person name="Daum B."/>
            <person name="Bale N.J."/>
            <person name="Koenen M."/>
            <person name="Sinninghe Damst J.S."/>
            <person name="Yakimov M."/>
            <person name="Golyshin P.N."/>
        </authorList>
    </citation>
    <scope>NUCLEOTIDE SEQUENCE [LARGE SCALE GENOMIC DNA]</scope>
    <source>
        <strain evidence="5 6">M1</strain>
    </source>
</reference>
<evidence type="ECO:0000313" key="5">
    <source>
        <dbReference type="EMBL" id="WYX99677.1"/>
    </source>
</evidence>
<organism evidence="5 6">
    <name type="scientific">Oxyplasma meridianum</name>
    <dbReference type="NCBI Taxonomy" id="3073602"/>
    <lineage>
        <taxon>Archaea</taxon>
        <taxon>Methanobacteriati</taxon>
        <taxon>Thermoplasmatota</taxon>
        <taxon>Thermoplasmata</taxon>
        <taxon>Thermoplasmatales</taxon>
        <taxon>Thermoplasmataceae</taxon>
        <taxon>Oxyplasma</taxon>
    </lineage>
</organism>
<sequence length="254" mass="27929">MTSYYNNLESIGKEAMEALNSMLDREVRFDVTGMGADGTATKVPDKICEDILINRVKELDLPFNIISEEVGMVERGYRDYMLVDPLDGTYNALNGIPFYSISIATMGVEFKTLNTGFIMNLVNGDTYYSEKGHGVRKNGKAAFPSRTGSYIINIGSQPDPFTSRIIKMGGRRRILGCASLEMALVATGSADLVSYMSPESRIRNIDVAAGTAMIREAGGEVLDSDHMPLNMGLDVTLRGKFYASCNKDLLEELR</sequence>
<dbReference type="InterPro" id="IPR000760">
    <property type="entry name" value="Inositol_monophosphatase-like"/>
</dbReference>
<dbReference type="GO" id="GO:0008934">
    <property type="term" value="F:inositol monophosphate 1-phosphatase activity"/>
    <property type="evidence" value="ECO:0007669"/>
    <property type="project" value="TreeGrafter"/>
</dbReference>
<evidence type="ECO:0000256" key="4">
    <source>
        <dbReference type="PIRSR" id="PIRSR600760-2"/>
    </source>
</evidence>
<dbReference type="GO" id="GO:0007165">
    <property type="term" value="P:signal transduction"/>
    <property type="evidence" value="ECO:0007669"/>
    <property type="project" value="TreeGrafter"/>
</dbReference>
<dbReference type="KEGG" id="omr:OXIME_000213"/>